<accession>A0AAP0PJE1</accession>
<keyword evidence="2" id="KW-0472">Membrane</keyword>
<evidence type="ECO:0000256" key="1">
    <source>
        <dbReference type="ARBA" id="ARBA00023303"/>
    </source>
</evidence>
<dbReference type="EMBL" id="JBBNAF010000005">
    <property type="protein sequence ID" value="KAK9142946.1"/>
    <property type="molecule type" value="Genomic_DNA"/>
</dbReference>
<dbReference type="AlphaFoldDB" id="A0AAP0PJE1"/>
<reference evidence="3 4" key="1">
    <citation type="submission" date="2024-01" db="EMBL/GenBank/DDBJ databases">
        <title>Genome assemblies of Stephania.</title>
        <authorList>
            <person name="Yang L."/>
        </authorList>
    </citation>
    <scope>NUCLEOTIDE SEQUENCE [LARGE SCALE GENOMIC DNA]</scope>
    <source>
        <strain evidence="3">YNDBR</strain>
        <tissue evidence="3">Leaf</tissue>
    </source>
</reference>
<gene>
    <name evidence="3" type="ORF">Syun_012346</name>
</gene>
<dbReference type="PANTHER" id="PTHR45651">
    <property type="entry name" value="CYCLIC NUCLEOTIDE-GATED ION CHANNEL 15-RELATED-RELATED"/>
    <property type="match status" value="1"/>
</dbReference>
<dbReference type="PANTHER" id="PTHR45651:SF9">
    <property type="entry name" value="CYCLIC NUCLEOTIDE-GATED ION CHANNEL 14-RELATED"/>
    <property type="match status" value="1"/>
</dbReference>
<evidence type="ECO:0000313" key="3">
    <source>
        <dbReference type="EMBL" id="KAK9142946.1"/>
    </source>
</evidence>
<protein>
    <submittedName>
        <fullName evidence="3">Uncharacterized protein</fullName>
    </submittedName>
</protein>
<organism evidence="3 4">
    <name type="scientific">Stephania yunnanensis</name>
    <dbReference type="NCBI Taxonomy" id="152371"/>
    <lineage>
        <taxon>Eukaryota</taxon>
        <taxon>Viridiplantae</taxon>
        <taxon>Streptophyta</taxon>
        <taxon>Embryophyta</taxon>
        <taxon>Tracheophyta</taxon>
        <taxon>Spermatophyta</taxon>
        <taxon>Magnoliopsida</taxon>
        <taxon>Ranunculales</taxon>
        <taxon>Menispermaceae</taxon>
        <taxon>Menispermoideae</taxon>
        <taxon>Cissampelideae</taxon>
        <taxon>Stephania</taxon>
    </lineage>
</organism>
<proteinExistence type="predicted"/>
<sequence>MAMQATGMSFSKIVLLSGAAYTASIMATNGQLADILGRLQSLSTSTFIGETIFAILIAIFGLVLFAHLIGNMQDGGKLFFRGQLIWEAVVNELMSAGMANAKHPKYLRPLMPVRLF</sequence>
<dbReference type="GO" id="GO:0016020">
    <property type="term" value="C:membrane"/>
    <property type="evidence" value="ECO:0007669"/>
    <property type="project" value="UniProtKB-SubCell"/>
</dbReference>
<name>A0AAP0PJE1_9MAGN</name>
<dbReference type="Proteomes" id="UP001420932">
    <property type="component" value="Unassembled WGS sequence"/>
</dbReference>
<keyword evidence="1" id="KW-0406">Ion transport</keyword>
<keyword evidence="2" id="KW-0812">Transmembrane</keyword>
<keyword evidence="4" id="KW-1185">Reference proteome</keyword>
<feature type="transmembrane region" description="Helical" evidence="2">
    <location>
        <begin position="51"/>
        <end position="70"/>
    </location>
</feature>
<evidence type="ECO:0000256" key="2">
    <source>
        <dbReference type="SAM" id="Phobius"/>
    </source>
</evidence>
<keyword evidence="2" id="KW-1133">Transmembrane helix</keyword>
<keyword evidence="1" id="KW-0407">Ion channel</keyword>
<evidence type="ECO:0000313" key="4">
    <source>
        <dbReference type="Proteomes" id="UP001420932"/>
    </source>
</evidence>
<dbReference type="GO" id="GO:0034220">
    <property type="term" value="P:monoatomic ion transmembrane transport"/>
    <property type="evidence" value="ECO:0007669"/>
    <property type="project" value="UniProtKB-KW"/>
</dbReference>
<keyword evidence="1" id="KW-0813">Transport</keyword>
<comment type="caution">
    <text evidence="3">The sequence shown here is derived from an EMBL/GenBank/DDBJ whole genome shotgun (WGS) entry which is preliminary data.</text>
</comment>